<evidence type="ECO:0000256" key="1">
    <source>
        <dbReference type="SAM" id="Phobius"/>
    </source>
</evidence>
<feature type="transmembrane region" description="Helical" evidence="1">
    <location>
        <begin position="152"/>
        <end position="170"/>
    </location>
</feature>
<dbReference type="InterPro" id="IPR010627">
    <property type="entry name" value="Prepilin_pept_A24_N"/>
</dbReference>
<organism evidence="3 4">
    <name type="scientific">Campylobacter insulaenigrae NCTC 12927</name>
    <dbReference type="NCBI Taxonomy" id="1031564"/>
    <lineage>
        <taxon>Bacteria</taxon>
        <taxon>Pseudomonadati</taxon>
        <taxon>Campylobacterota</taxon>
        <taxon>Epsilonproteobacteria</taxon>
        <taxon>Campylobacterales</taxon>
        <taxon>Campylobacteraceae</taxon>
        <taxon>Campylobacter</taxon>
    </lineage>
</organism>
<feature type="transmembrane region" description="Helical" evidence="1">
    <location>
        <begin position="123"/>
        <end position="146"/>
    </location>
</feature>
<dbReference type="RefSeq" id="WP_052251977.1">
    <property type="nucleotide sequence ID" value="NZ_CP007770.1"/>
</dbReference>
<dbReference type="GO" id="GO:0006465">
    <property type="term" value="P:signal peptide processing"/>
    <property type="evidence" value="ECO:0007669"/>
    <property type="project" value="TreeGrafter"/>
</dbReference>
<reference evidence="3 4" key="1">
    <citation type="journal article" date="2014" name="Genome Biol. Evol.">
        <title>Comparative Genomics of the Campylobacter lari Group.</title>
        <authorList>
            <person name="Miller W.G."/>
            <person name="Yee E."/>
            <person name="Chapman M.H."/>
            <person name="Smith T.P."/>
            <person name="Bono J.L."/>
            <person name="Huynh S."/>
            <person name="Parker C.T."/>
            <person name="Vandamme P."/>
            <person name="Luong K."/>
            <person name="Korlach J."/>
        </authorList>
    </citation>
    <scope>NUCLEOTIDE SEQUENCE [LARGE SCALE GENOMIC DNA]</scope>
    <source>
        <strain evidence="3 4">NCTC 12927</strain>
    </source>
</reference>
<evidence type="ECO:0000313" key="4">
    <source>
        <dbReference type="Proteomes" id="UP000031163"/>
    </source>
</evidence>
<accession>A0A0A8H1Q6</accession>
<keyword evidence="1" id="KW-0812">Transmembrane</keyword>
<dbReference type="STRING" id="1031564.CINS_0944"/>
<dbReference type="GO" id="GO:0005886">
    <property type="term" value="C:plasma membrane"/>
    <property type="evidence" value="ECO:0007669"/>
    <property type="project" value="TreeGrafter"/>
</dbReference>
<dbReference type="HOGENOM" id="CLU_057101_1_1_7"/>
<dbReference type="AlphaFoldDB" id="A0A0A8H1Q6"/>
<protein>
    <submittedName>
        <fullName evidence="3">Peptidase A24 N-terminal domain protein, putative prepilin signal peptidase</fullName>
    </submittedName>
</protein>
<dbReference type="Proteomes" id="UP000031163">
    <property type="component" value="Chromosome"/>
</dbReference>
<dbReference type="GO" id="GO:0004190">
    <property type="term" value="F:aspartic-type endopeptidase activity"/>
    <property type="evidence" value="ECO:0007669"/>
    <property type="project" value="TreeGrafter"/>
</dbReference>
<keyword evidence="1" id="KW-0472">Membrane</keyword>
<dbReference type="GeneID" id="74431736"/>
<feature type="transmembrane region" description="Helical" evidence="1">
    <location>
        <begin position="206"/>
        <end position="222"/>
    </location>
</feature>
<gene>
    <name evidence="3" type="ORF">CINS_0944</name>
</gene>
<feature type="transmembrane region" description="Helical" evidence="1">
    <location>
        <begin position="229"/>
        <end position="247"/>
    </location>
</feature>
<dbReference type="Pfam" id="PF06750">
    <property type="entry name" value="A24_N_bact"/>
    <property type="match status" value="1"/>
</dbReference>
<feature type="transmembrane region" description="Helical" evidence="1">
    <location>
        <begin position="96"/>
        <end position="116"/>
    </location>
</feature>
<name>A0A0A8H1Q6_9BACT</name>
<sequence>MIFFILLGLSIGSFVNVVIFRKIYNQSIINPRSHCLKCNKTLKIFHLIPLISFILLKGKCSFCRERISVIYPLNEFFCACLFALSFLLYGDDIFKVLIFSLILSIFLILSWMDYYFKAVSEIWLWVLFALAFIFDFISSKNVINILNFEENFIFKACFGAGLMFLLKSFINFIKNFQKKDEILESLGEGDVIIIASIFGIFDYKAAFLILFIASLLSLILFIKIAKKDYQMPMIPFLFIAILLHFSIESWI</sequence>
<feature type="transmembrane region" description="Helical" evidence="1">
    <location>
        <begin position="69"/>
        <end position="90"/>
    </location>
</feature>
<feature type="domain" description="Prepilin peptidase A24 N-terminal" evidence="2">
    <location>
        <begin position="6"/>
        <end position="87"/>
    </location>
</feature>
<dbReference type="PANTHER" id="PTHR30487">
    <property type="entry name" value="TYPE 4 PREPILIN-LIKE PROTEINS LEADER PEPTIDE-PROCESSING ENZYME"/>
    <property type="match status" value="1"/>
</dbReference>
<keyword evidence="1" id="KW-1133">Transmembrane helix</keyword>
<evidence type="ECO:0000313" key="3">
    <source>
        <dbReference type="EMBL" id="AJC87907.1"/>
    </source>
</evidence>
<proteinExistence type="predicted"/>
<dbReference type="KEGG" id="cis:CINS_0944"/>
<dbReference type="PANTHER" id="PTHR30487:SF0">
    <property type="entry name" value="PREPILIN LEADER PEPTIDASE_N-METHYLTRANSFERASE-RELATED"/>
    <property type="match status" value="1"/>
</dbReference>
<evidence type="ECO:0000259" key="2">
    <source>
        <dbReference type="Pfam" id="PF06750"/>
    </source>
</evidence>
<dbReference type="InterPro" id="IPR050882">
    <property type="entry name" value="Prepilin_peptidase/N-MTase"/>
</dbReference>
<dbReference type="EMBL" id="CP007770">
    <property type="protein sequence ID" value="AJC87907.1"/>
    <property type="molecule type" value="Genomic_DNA"/>
</dbReference>